<evidence type="ECO:0000256" key="1">
    <source>
        <dbReference type="ARBA" id="ARBA00006739"/>
    </source>
</evidence>
<dbReference type="AlphaFoldDB" id="A0A1A8VXA0"/>
<evidence type="ECO:0000256" key="2">
    <source>
        <dbReference type="ARBA" id="ARBA00022676"/>
    </source>
</evidence>
<dbReference type="GO" id="GO:0005789">
    <property type="term" value="C:endoplasmic reticulum membrane"/>
    <property type="evidence" value="ECO:0007669"/>
    <property type="project" value="TreeGrafter"/>
</dbReference>
<dbReference type="CDD" id="cd06442">
    <property type="entry name" value="DPM1_like"/>
    <property type="match status" value="1"/>
</dbReference>
<comment type="catalytic activity">
    <reaction evidence="4">
        <text>a di-trans,poly-cis-dolichyl phosphate + GDP-alpha-D-mannose = a di-trans,poly-cis-dolichyl beta-D-mannosyl phosphate + GDP</text>
        <dbReference type="Rhea" id="RHEA:21184"/>
        <dbReference type="Rhea" id="RHEA-COMP:19498"/>
        <dbReference type="Rhea" id="RHEA-COMP:19501"/>
        <dbReference type="ChEBI" id="CHEBI:57527"/>
        <dbReference type="ChEBI" id="CHEBI:57683"/>
        <dbReference type="ChEBI" id="CHEBI:58189"/>
        <dbReference type="ChEBI" id="CHEBI:58211"/>
    </reaction>
</comment>
<dbReference type="GO" id="GO:0006506">
    <property type="term" value="P:GPI anchor biosynthetic process"/>
    <property type="evidence" value="ECO:0007669"/>
    <property type="project" value="TreeGrafter"/>
</dbReference>
<organism evidence="6 7">
    <name type="scientific">Plasmodium ovale curtisi</name>
    <dbReference type="NCBI Taxonomy" id="864141"/>
    <lineage>
        <taxon>Eukaryota</taxon>
        <taxon>Sar</taxon>
        <taxon>Alveolata</taxon>
        <taxon>Apicomplexa</taxon>
        <taxon>Aconoidasida</taxon>
        <taxon>Haemosporida</taxon>
        <taxon>Plasmodiidae</taxon>
        <taxon>Plasmodium</taxon>
        <taxon>Plasmodium (Plasmodium)</taxon>
    </lineage>
</organism>
<comment type="similarity">
    <text evidence="1 4">Belongs to the glycosyltransferase 2 family.</text>
</comment>
<comment type="subunit">
    <text evidence="4">Component of the dolichol-phosphate mannose (DPM) synthase complex.</text>
</comment>
<dbReference type="InterPro" id="IPR029044">
    <property type="entry name" value="Nucleotide-diphossugar_trans"/>
</dbReference>
<dbReference type="FunFam" id="3.90.550.10:FF:000122">
    <property type="entry name" value="Dolichol-phosphate mannosyltransferase subunit 1"/>
    <property type="match status" value="1"/>
</dbReference>
<feature type="domain" description="Glycosyltransferase 2-like" evidence="5">
    <location>
        <begin position="116"/>
        <end position="260"/>
    </location>
</feature>
<comment type="function">
    <text evidence="4">Transfers mannose from GDP-mannose to dolichol monophosphate to form dolichol phosphate mannose (Dol-P-Man) which is the mannosyl donor in pathways leading to N-glycosylation, glycosyl phosphatidylinositol membrane anchoring, and O-mannosylation of proteins.</text>
</comment>
<dbReference type="Gene3D" id="3.90.550.10">
    <property type="entry name" value="Spore Coat Polysaccharide Biosynthesis Protein SpsA, Chain A"/>
    <property type="match status" value="1"/>
</dbReference>
<gene>
    <name evidence="6" type="ORF">POVCU2_0023890</name>
</gene>
<comment type="subcellular location">
    <subcellularLocation>
        <location evidence="4">Endoplasmic reticulum</location>
    </subcellularLocation>
</comment>
<dbReference type="UniPathway" id="UPA00378"/>
<keyword evidence="2 4" id="KW-0328">Glycosyltransferase</keyword>
<dbReference type="Proteomes" id="UP000078560">
    <property type="component" value="Unassembled WGS sequence"/>
</dbReference>
<evidence type="ECO:0000256" key="4">
    <source>
        <dbReference type="RuleBase" id="RU365083"/>
    </source>
</evidence>
<dbReference type="InterPro" id="IPR001173">
    <property type="entry name" value="Glyco_trans_2-like"/>
</dbReference>
<dbReference type="Pfam" id="PF00535">
    <property type="entry name" value="Glycos_transf_2"/>
    <property type="match status" value="1"/>
</dbReference>
<evidence type="ECO:0000259" key="5">
    <source>
        <dbReference type="Pfam" id="PF00535"/>
    </source>
</evidence>
<evidence type="ECO:0000313" key="6">
    <source>
        <dbReference type="EMBL" id="SBS83987.1"/>
    </source>
</evidence>
<evidence type="ECO:0000313" key="7">
    <source>
        <dbReference type="Proteomes" id="UP000078560"/>
    </source>
</evidence>
<protein>
    <recommendedName>
        <fullName evidence="4">Dolichol-phosphate mannosyltransferase subunit 1</fullName>
        <ecNumber evidence="4">2.4.1.83</ecNumber>
    </recommendedName>
</protein>
<dbReference type="SUPFAM" id="SSF53448">
    <property type="entry name" value="Nucleotide-diphospho-sugar transferases"/>
    <property type="match status" value="1"/>
</dbReference>
<reference evidence="7" key="1">
    <citation type="submission" date="2016-05" db="EMBL/GenBank/DDBJ databases">
        <authorList>
            <person name="Naeem Raeece"/>
        </authorList>
    </citation>
    <scope>NUCLEOTIDE SEQUENCE [LARGE SCALE GENOMIC DNA]</scope>
</reference>
<dbReference type="GO" id="GO:0004582">
    <property type="term" value="F:dolichyl-phosphate beta-D-mannosyltransferase activity"/>
    <property type="evidence" value="ECO:0007669"/>
    <property type="project" value="UniProtKB-UniRule"/>
</dbReference>
<name>A0A1A8VXA0_PLAOA</name>
<dbReference type="InterPro" id="IPR039528">
    <property type="entry name" value="DPM1-like"/>
</dbReference>
<dbReference type="EMBL" id="FLQU01000328">
    <property type="protein sequence ID" value="SBS83987.1"/>
    <property type="molecule type" value="Genomic_DNA"/>
</dbReference>
<evidence type="ECO:0000256" key="3">
    <source>
        <dbReference type="ARBA" id="ARBA00022679"/>
    </source>
</evidence>
<dbReference type="EC" id="2.4.1.83" evidence="4"/>
<dbReference type="PANTHER" id="PTHR43398">
    <property type="entry name" value="DOLICHOL-PHOSPHATE MANNOSYLTRANSFERASE SUBUNIT 1"/>
    <property type="match status" value="1"/>
</dbReference>
<sequence>MRQKATEGTPMTLQPNVIEVDGFVSNDNDSLPLWARDRIKVRSRLLQNNLYNGHDFNAYRHSFTAYGYILRARDTSSIGALTANTAFQCGHRKLKTCGISCSPHFNQAWPKELNKKNIQFEIILVDDNSEDNTADVYKKLQSIFKEEKLLLLERKGKYGLGSAYIDALKIVSGMFVIIMDADLSHHPKYIYDFIKRQKETNCDIVTGTRYNKNGGISGWTFKRVLISRVANFLSQFLLFINLTDLTGSFRLYKTEVLQEIINKVEGKGYVFQMEVIVRANKMGKKIEEVGSSGLSKGKEAQRVKWKRRRGKVESHFSHVRNHTPRKKRKNGEKYPKLLCLHVRLNFPESFTPNEPSLKSIRIIRLPVENTYNPLKIPFEILYSPYYVKVVIHEVASLGMVNISKILDFIISVAKPPTRGRSDYVLLYQGRKIQNSTGGAKTRSF</sequence>
<keyword evidence="4" id="KW-0256">Endoplasmic reticulum</keyword>
<dbReference type="GO" id="GO:0006488">
    <property type="term" value="P:dolichol-linked oligosaccharide biosynthetic process"/>
    <property type="evidence" value="ECO:0007669"/>
    <property type="project" value="TreeGrafter"/>
</dbReference>
<dbReference type="GO" id="GO:0035269">
    <property type="term" value="P:protein O-linked glycosylation via mannose"/>
    <property type="evidence" value="ECO:0007669"/>
    <property type="project" value="TreeGrafter"/>
</dbReference>
<comment type="pathway">
    <text evidence="4">Protein modification; protein glycosylation.</text>
</comment>
<accession>A0A1A8VXA0</accession>
<dbReference type="PANTHER" id="PTHR43398:SF1">
    <property type="entry name" value="DOLICHOL-PHOSPHATE MANNOSYLTRANSFERASE SUBUNIT 1"/>
    <property type="match status" value="1"/>
</dbReference>
<proteinExistence type="inferred from homology"/>
<keyword evidence="3 4" id="KW-0808">Transferase</keyword>